<protein>
    <submittedName>
        <fullName evidence="1">Uncharacterized protein</fullName>
    </submittedName>
</protein>
<evidence type="ECO:0000313" key="1">
    <source>
        <dbReference type="EMBL" id="AGC34272.1"/>
    </source>
</evidence>
<name>L7TN37_9CAUD</name>
<accession>L7TN37</accession>
<keyword evidence="2" id="KW-1185">Reference proteome</keyword>
<reference evidence="1 2" key="1">
    <citation type="journal article" date="2013" name="J. Virol.">
        <title>Insights into head-tailed viruses infecting extremely halophilic archaea.</title>
        <authorList>
            <person name="Pietila M.K."/>
            <person name="Laurinmaki P."/>
            <person name="Russell D.A."/>
            <person name="Ko C.C."/>
            <person name="Jacobs-Sera D."/>
            <person name="Butcher S.J."/>
            <person name="Bamford D.H."/>
            <person name="Hendrix R.W."/>
        </authorList>
    </citation>
    <scope>NUCLEOTIDE SEQUENCE [LARGE SCALE GENOMIC DNA]</scope>
</reference>
<gene>
    <name evidence="1" type="primary">3</name>
    <name evidence="1" type="ORF">HSTV2_3</name>
</gene>
<dbReference type="EMBL" id="KC117376">
    <property type="protein sequence ID" value="AGC34272.1"/>
    <property type="molecule type" value="Genomic_DNA"/>
</dbReference>
<dbReference type="RefSeq" id="YP_007379082.1">
    <property type="nucleotide sequence ID" value="NC_020159.1"/>
</dbReference>
<dbReference type="Proteomes" id="UP000011138">
    <property type="component" value="Segment"/>
</dbReference>
<sequence length="40" mass="4823">MPKYDPDREVSTKYEVRDGRLVKREDAEDADFEEELNFDD</sequence>
<organism evidence="1 2">
    <name type="scientific">Halorubrum sodomense tailed virus 2</name>
    <dbReference type="NCBI Taxonomy" id="1262527"/>
    <lineage>
        <taxon>Viruses</taxon>
        <taxon>Duplodnaviria</taxon>
        <taxon>Heunggongvirae</taxon>
        <taxon>Uroviricota</taxon>
        <taxon>Caudoviricetes</taxon>
        <taxon>Thumleimavirales</taxon>
        <taxon>Hafunaviridae</taxon>
        <taxon>Mincapvirus</taxon>
        <taxon>Mincapvirus eilatense</taxon>
        <taxon>Mincapvirus HSTV2</taxon>
    </lineage>
</organism>
<dbReference type="KEGG" id="vg:14477141"/>
<proteinExistence type="predicted"/>
<dbReference type="GeneID" id="14477141"/>
<evidence type="ECO:0000313" key="2">
    <source>
        <dbReference type="Proteomes" id="UP000011138"/>
    </source>
</evidence>